<dbReference type="RefSeq" id="WP_284057643.1">
    <property type="nucleotide sequence ID" value="NZ_JAMSLR010000008.1"/>
</dbReference>
<accession>A0AA41WBM1</accession>
<dbReference type="PANTHER" id="PTHR46401">
    <property type="entry name" value="GLYCOSYLTRANSFERASE WBBK-RELATED"/>
    <property type="match status" value="1"/>
</dbReference>
<dbReference type="GO" id="GO:0009103">
    <property type="term" value="P:lipopolysaccharide biosynthetic process"/>
    <property type="evidence" value="ECO:0007669"/>
    <property type="project" value="TreeGrafter"/>
</dbReference>
<evidence type="ECO:0000259" key="2">
    <source>
        <dbReference type="Pfam" id="PF00534"/>
    </source>
</evidence>
<sequence>MRAGLLGHLLSFAPGYRRAGVSRYIEALVRYLPEADPRLDLVVFTNELAYCGAREGIAARVTWAVSRLPTQRPPVRIVWEQTIGPVAARRRRVDLLHAPVNVVPLAGPRPLVLTVHDLAFLHYPEHYPPLKQRYLAALTKLSARRADAVIAVSTQTRDDVVELLAVPPEKVVVVPNGLDGSLRPVHDDRLLEAFRRAHGLPNEFFLFLGTLQPRKNVEGLLHAYARVRAEISMPLVIAGARGWRESSIFRLVQELDLTDQVRFAGYVNPDELALWYSAATVFVYPSLYEGFGLPVLEAMACGVPVITSSISSLPEVAGDAAILVDPRDTDSLARALRELAGSPRLRAQLAAAGLERSRGFSWERTASETLEVYRRALKRATASPVVVERRG</sequence>
<keyword evidence="5" id="KW-1185">Reference proteome</keyword>
<reference evidence="4" key="1">
    <citation type="submission" date="2022-06" db="EMBL/GenBank/DDBJ databases">
        <title>CFH 74404 Thermomicrobiaceae sp.</title>
        <authorList>
            <person name="Ming H."/>
            <person name="Li W.-J."/>
            <person name="Zhao Z."/>
        </authorList>
    </citation>
    <scope>NUCLEOTIDE SEQUENCE</scope>
    <source>
        <strain evidence="4">CFH 74404</strain>
    </source>
</reference>
<comment type="caution">
    <text evidence="4">The sequence shown here is derived from an EMBL/GenBank/DDBJ whole genome shotgun (WGS) entry which is preliminary data.</text>
</comment>
<evidence type="ECO:0000256" key="1">
    <source>
        <dbReference type="ARBA" id="ARBA00022679"/>
    </source>
</evidence>
<dbReference type="PANTHER" id="PTHR46401:SF2">
    <property type="entry name" value="GLYCOSYLTRANSFERASE WBBK-RELATED"/>
    <property type="match status" value="1"/>
</dbReference>
<gene>
    <name evidence="4" type="ORF">NET02_11945</name>
</gene>
<evidence type="ECO:0000313" key="5">
    <source>
        <dbReference type="Proteomes" id="UP001165306"/>
    </source>
</evidence>
<keyword evidence="1" id="KW-0808">Transferase</keyword>
<dbReference type="AlphaFoldDB" id="A0AA41WBM1"/>
<evidence type="ECO:0000313" key="4">
    <source>
        <dbReference type="EMBL" id="MCM8749861.1"/>
    </source>
</evidence>
<dbReference type="CDD" id="cd03809">
    <property type="entry name" value="GT4_MtfB-like"/>
    <property type="match status" value="1"/>
</dbReference>
<dbReference type="Pfam" id="PF00534">
    <property type="entry name" value="Glycos_transf_1"/>
    <property type="match status" value="1"/>
</dbReference>
<proteinExistence type="predicted"/>
<feature type="domain" description="Glycosyl transferase family 1" evidence="2">
    <location>
        <begin position="200"/>
        <end position="353"/>
    </location>
</feature>
<dbReference type="GO" id="GO:0016757">
    <property type="term" value="F:glycosyltransferase activity"/>
    <property type="evidence" value="ECO:0007669"/>
    <property type="project" value="InterPro"/>
</dbReference>
<dbReference type="Proteomes" id="UP001165306">
    <property type="component" value="Unassembled WGS sequence"/>
</dbReference>
<feature type="domain" description="Glycosyltransferase subfamily 4-like N-terminal" evidence="3">
    <location>
        <begin position="20"/>
        <end position="179"/>
    </location>
</feature>
<name>A0AA41WBM1_9BACT</name>
<dbReference type="Gene3D" id="3.40.50.2000">
    <property type="entry name" value="Glycogen Phosphorylase B"/>
    <property type="match status" value="2"/>
</dbReference>
<evidence type="ECO:0000259" key="3">
    <source>
        <dbReference type="Pfam" id="PF13439"/>
    </source>
</evidence>
<dbReference type="FunFam" id="3.40.50.2000:FF:000119">
    <property type="entry name" value="Glycosyl transferase group 1"/>
    <property type="match status" value="1"/>
</dbReference>
<dbReference type="InterPro" id="IPR001296">
    <property type="entry name" value="Glyco_trans_1"/>
</dbReference>
<dbReference type="Pfam" id="PF13439">
    <property type="entry name" value="Glyco_transf_4"/>
    <property type="match status" value="1"/>
</dbReference>
<dbReference type="SUPFAM" id="SSF53756">
    <property type="entry name" value="UDP-Glycosyltransferase/glycogen phosphorylase"/>
    <property type="match status" value="1"/>
</dbReference>
<protein>
    <submittedName>
        <fullName evidence="4">Glycosyltransferase family 4 protein</fullName>
    </submittedName>
</protein>
<organism evidence="4 5">
    <name type="scientific">Thermalbibacter longus</name>
    <dbReference type="NCBI Taxonomy" id="2951981"/>
    <lineage>
        <taxon>Bacteria</taxon>
        <taxon>Pseudomonadati</taxon>
        <taxon>Thermomicrobiota</taxon>
        <taxon>Thermomicrobia</taxon>
        <taxon>Thermomicrobiales</taxon>
        <taxon>Thermomicrobiaceae</taxon>
        <taxon>Thermalbibacter</taxon>
    </lineage>
</organism>
<dbReference type="InterPro" id="IPR028098">
    <property type="entry name" value="Glyco_trans_4-like_N"/>
</dbReference>
<dbReference type="EMBL" id="JAMSLR010000008">
    <property type="protein sequence ID" value="MCM8749861.1"/>
    <property type="molecule type" value="Genomic_DNA"/>
</dbReference>